<keyword evidence="3" id="KW-1185">Reference proteome</keyword>
<feature type="non-terminal residue" evidence="2">
    <location>
        <position position="93"/>
    </location>
</feature>
<comment type="caution">
    <text evidence="2">The sequence shown here is derived from an EMBL/GenBank/DDBJ whole genome shotgun (WGS) entry which is preliminary data.</text>
</comment>
<evidence type="ECO:0000256" key="1">
    <source>
        <dbReference type="SAM" id="MobiDB-lite"/>
    </source>
</evidence>
<reference evidence="2 3" key="1">
    <citation type="submission" date="2024-09" db="EMBL/GenBank/DDBJ databases">
        <authorList>
            <person name="Sun Q."/>
            <person name="Mori K."/>
        </authorList>
    </citation>
    <scope>NUCLEOTIDE SEQUENCE [LARGE SCALE GENOMIC DNA]</scope>
    <source>
        <strain evidence="2 3">TBRC 0563</strain>
    </source>
</reference>
<evidence type="ECO:0000313" key="2">
    <source>
        <dbReference type="EMBL" id="MFB9833413.1"/>
    </source>
</evidence>
<proteinExistence type="predicted"/>
<accession>A0ABV5YEE0</accession>
<dbReference type="Gene3D" id="3.90.180.10">
    <property type="entry name" value="Medium-chain alcohol dehydrogenases, catalytic domain"/>
    <property type="match status" value="1"/>
</dbReference>
<feature type="region of interest" description="Disordered" evidence="1">
    <location>
        <begin position="1"/>
        <end position="26"/>
    </location>
</feature>
<dbReference type="InterPro" id="IPR011032">
    <property type="entry name" value="GroES-like_sf"/>
</dbReference>
<evidence type="ECO:0000313" key="3">
    <source>
        <dbReference type="Proteomes" id="UP001589627"/>
    </source>
</evidence>
<dbReference type="EMBL" id="JBHLZP010000087">
    <property type="protein sequence ID" value="MFB9833413.1"/>
    <property type="molecule type" value="Genomic_DNA"/>
</dbReference>
<protein>
    <submittedName>
        <fullName evidence="2">Alcohol dehydrogenase</fullName>
    </submittedName>
</protein>
<name>A0ABV5YEE0_9ACTN</name>
<feature type="compositionally biased region" description="Low complexity" evidence="1">
    <location>
        <begin position="1"/>
        <end position="17"/>
    </location>
</feature>
<dbReference type="Proteomes" id="UP001589627">
    <property type="component" value="Unassembled WGS sequence"/>
</dbReference>
<organism evidence="2 3">
    <name type="scientific">Actinoallomurus acaciae</name>
    <dbReference type="NCBI Taxonomy" id="502577"/>
    <lineage>
        <taxon>Bacteria</taxon>
        <taxon>Bacillati</taxon>
        <taxon>Actinomycetota</taxon>
        <taxon>Actinomycetes</taxon>
        <taxon>Streptosporangiales</taxon>
        <taxon>Thermomonosporaceae</taxon>
        <taxon>Actinoallomurus</taxon>
    </lineage>
</organism>
<dbReference type="SUPFAM" id="SSF50129">
    <property type="entry name" value="GroES-like"/>
    <property type="match status" value="1"/>
</dbReference>
<gene>
    <name evidence="2" type="ORF">ACFFNX_14555</name>
</gene>
<sequence length="93" mass="9520">MKALLPTGDPGEPVVVDDVPEPTPRPNEALVKVEAFSVNRGETFKLEAPVPGERPGKDIAGLVVRPAADGSGPAGVVRVVGHPMAGGWAEFAA</sequence>